<protein>
    <submittedName>
        <fullName evidence="2">Uncharacterized protein</fullName>
    </submittedName>
</protein>
<evidence type="ECO:0000313" key="2">
    <source>
        <dbReference type="EMBL" id="KKW30206.1"/>
    </source>
</evidence>
<comment type="caution">
    <text evidence="2">The sequence shown here is derived from an EMBL/GenBank/DDBJ whole genome shotgun (WGS) entry which is preliminary data.</text>
</comment>
<keyword evidence="1" id="KW-1133">Transmembrane helix</keyword>
<sequence length="270" mass="29842">MALSYYNDDMSWAMRRRILYILGIFIFFALVIGLPLAIYFHQPASCHDGVQNQNETSPDHGGPCVILDERALTPNAILWTRAFKVRDGLYDATAYVLNPNETAGVVTPVSYQLGLYDNDNVLVVERTGATYLMPGGITPVFEGGIDIGNRTVARARFQFTEPMMWDRVLKNITSSIEVNDKQIADTTTEPRLRAEVMNKSVEDLIQIVFVATVFDQADNAFASSATALPRLNAGETQQIVFTWSAPFTATVGRIDIIPSYPPTIDPAAAK</sequence>
<feature type="transmembrane region" description="Helical" evidence="1">
    <location>
        <begin position="18"/>
        <end position="40"/>
    </location>
</feature>
<gene>
    <name evidence="2" type="ORF">UY74_C0047G0002</name>
</gene>
<dbReference type="Proteomes" id="UP000034445">
    <property type="component" value="Unassembled WGS sequence"/>
</dbReference>
<keyword evidence="1" id="KW-0812">Transmembrane</keyword>
<evidence type="ECO:0000256" key="1">
    <source>
        <dbReference type="SAM" id="Phobius"/>
    </source>
</evidence>
<name>A0A0G1XGZ1_9BACT</name>
<accession>A0A0G1XGZ1</accession>
<organism evidence="2 3">
    <name type="scientific">Candidatus Kaiserbacteria bacterium GW2011_GWC2_52_8b</name>
    <dbReference type="NCBI Taxonomy" id="1618676"/>
    <lineage>
        <taxon>Bacteria</taxon>
        <taxon>Candidatus Kaiseribacteriota</taxon>
    </lineage>
</organism>
<keyword evidence="1" id="KW-0472">Membrane</keyword>
<proteinExistence type="predicted"/>
<evidence type="ECO:0000313" key="3">
    <source>
        <dbReference type="Proteomes" id="UP000034445"/>
    </source>
</evidence>
<dbReference type="AlphaFoldDB" id="A0A0G1XGZ1"/>
<dbReference type="EMBL" id="LCRF01000047">
    <property type="protein sequence ID" value="KKW30206.1"/>
    <property type="molecule type" value="Genomic_DNA"/>
</dbReference>
<reference evidence="2 3" key="1">
    <citation type="journal article" date="2015" name="Nature">
        <title>rRNA introns, odd ribosomes, and small enigmatic genomes across a large radiation of phyla.</title>
        <authorList>
            <person name="Brown C.T."/>
            <person name="Hug L.A."/>
            <person name="Thomas B.C."/>
            <person name="Sharon I."/>
            <person name="Castelle C.J."/>
            <person name="Singh A."/>
            <person name="Wilkins M.J."/>
            <person name="Williams K.H."/>
            <person name="Banfield J.F."/>
        </authorList>
    </citation>
    <scope>NUCLEOTIDE SEQUENCE [LARGE SCALE GENOMIC DNA]</scope>
</reference>